<dbReference type="InterPro" id="IPR021354">
    <property type="entry name" value="DUF2975"/>
</dbReference>
<feature type="transmembrane region" description="Helical" evidence="1">
    <location>
        <begin position="141"/>
        <end position="160"/>
    </location>
</feature>
<dbReference type="Pfam" id="PF11188">
    <property type="entry name" value="DUF2975"/>
    <property type="match status" value="1"/>
</dbReference>
<reference evidence="2 3" key="1">
    <citation type="submission" date="2020-08" db="EMBL/GenBank/DDBJ databases">
        <title>Genomic Encyclopedia of Type Strains, Phase IV (KMG-IV): sequencing the most valuable type-strain genomes for metagenomic binning, comparative biology and taxonomic classification.</title>
        <authorList>
            <person name="Goeker M."/>
        </authorList>
    </citation>
    <scope>NUCLEOTIDE SEQUENCE [LARGE SCALE GENOMIC DNA]</scope>
    <source>
        <strain evidence="2 3">DSM 105074</strain>
    </source>
</reference>
<sequence>MRTERILRILRVVSWWIYIGAIVRALVQVGFFVGLLLSKEGTTPGNLLAQPQGLLLFVLAFSLSFTVVMLYVNLWKRVKDVLTRITISNPFTMDIARMLEKTGYLLLTIWIISFIGLNFRHYLKKHFSSLGQALDGIDADLLGFDARGMYLLAAALVYVISQVFKRGVELQQENELTI</sequence>
<keyword evidence="1" id="KW-0812">Transmembrane</keyword>
<evidence type="ECO:0000256" key="1">
    <source>
        <dbReference type="SAM" id="Phobius"/>
    </source>
</evidence>
<comment type="caution">
    <text evidence="2">The sequence shown here is derived from an EMBL/GenBank/DDBJ whole genome shotgun (WGS) entry which is preliminary data.</text>
</comment>
<evidence type="ECO:0000313" key="2">
    <source>
        <dbReference type="EMBL" id="MBB5282288.1"/>
    </source>
</evidence>
<feature type="transmembrane region" description="Helical" evidence="1">
    <location>
        <begin position="54"/>
        <end position="74"/>
    </location>
</feature>
<keyword evidence="3" id="KW-1185">Reference proteome</keyword>
<dbReference type="EMBL" id="JACHGF010000001">
    <property type="protein sequence ID" value="MBB5282288.1"/>
    <property type="molecule type" value="Genomic_DNA"/>
</dbReference>
<keyword evidence="1" id="KW-0472">Membrane</keyword>
<name>A0A840TQK7_9BACT</name>
<feature type="transmembrane region" description="Helical" evidence="1">
    <location>
        <begin position="103"/>
        <end position="121"/>
    </location>
</feature>
<organism evidence="2 3">
    <name type="scientific">Rhabdobacter roseus</name>
    <dbReference type="NCBI Taxonomy" id="1655419"/>
    <lineage>
        <taxon>Bacteria</taxon>
        <taxon>Pseudomonadati</taxon>
        <taxon>Bacteroidota</taxon>
        <taxon>Cytophagia</taxon>
        <taxon>Cytophagales</taxon>
        <taxon>Cytophagaceae</taxon>
        <taxon>Rhabdobacter</taxon>
    </lineage>
</organism>
<keyword evidence="1" id="KW-1133">Transmembrane helix</keyword>
<accession>A0A840TQK7</accession>
<dbReference type="Proteomes" id="UP000557307">
    <property type="component" value="Unassembled WGS sequence"/>
</dbReference>
<gene>
    <name evidence="2" type="ORF">HNQ92_000409</name>
</gene>
<evidence type="ECO:0000313" key="3">
    <source>
        <dbReference type="Proteomes" id="UP000557307"/>
    </source>
</evidence>
<dbReference type="RefSeq" id="WP_184170142.1">
    <property type="nucleotide sequence ID" value="NZ_JACHGF010000001.1"/>
</dbReference>
<dbReference type="AlphaFoldDB" id="A0A840TQK7"/>
<evidence type="ECO:0008006" key="4">
    <source>
        <dbReference type="Google" id="ProtNLM"/>
    </source>
</evidence>
<proteinExistence type="predicted"/>
<protein>
    <recommendedName>
        <fullName evidence="4">DUF2975 domain-containing protein</fullName>
    </recommendedName>
</protein>
<feature type="transmembrane region" description="Helical" evidence="1">
    <location>
        <begin position="12"/>
        <end position="34"/>
    </location>
</feature>